<name>A0A834ZPW8_TETSI</name>
<keyword evidence="2" id="KW-1185">Reference proteome</keyword>
<accession>A0A834ZPW8</accession>
<organism evidence="1 2">
    <name type="scientific">Tetracentron sinense</name>
    <name type="common">Spur-leaf</name>
    <dbReference type="NCBI Taxonomy" id="13715"/>
    <lineage>
        <taxon>Eukaryota</taxon>
        <taxon>Viridiplantae</taxon>
        <taxon>Streptophyta</taxon>
        <taxon>Embryophyta</taxon>
        <taxon>Tracheophyta</taxon>
        <taxon>Spermatophyta</taxon>
        <taxon>Magnoliopsida</taxon>
        <taxon>Trochodendrales</taxon>
        <taxon>Trochodendraceae</taxon>
        <taxon>Tetracentron</taxon>
    </lineage>
</organism>
<dbReference type="PANTHER" id="PTHR35109:SF1">
    <property type="entry name" value="GLUTAMATE RACEMASE"/>
    <property type="match status" value="1"/>
</dbReference>
<proteinExistence type="predicted"/>
<evidence type="ECO:0000313" key="1">
    <source>
        <dbReference type="EMBL" id="KAF8410172.1"/>
    </source>
</evidence>
<protein>
    <submittedName>
        <fullName evidence="1">Uncharacterized protein</fullName>
    </submittedName>
</protein>
<dbReference type="Proteomes" id="UP000655225">
    <property type="component" value="Unassembled WGS sequence"/>
</dbReference>
<dbReference type="EMBL" id="JABCRI010000002">
    <property type="protein sequence ID" value="KAF8410172.1"/>
    <property type="molecule type" value="Genomic_DNA"/>
</dbReference>
<dbReference type="Pfam" id="PF03242">
    <property type="entry name" value="LEA_3a"/>
    <property type="match status" value="1"/>
</dbReference>
<dbReference type="OrthoDB" id="1930788at2759"/>
<gene>
    <name evidence="1" type="ORF">HHK36_002694</name>
</gene>
<sequence length="107" mass="12492">MKIVTRQPFFGPCSFCRETKQREHSVSNLARVCCREKWRGSEKRVHQSYWVPDPRTGIYVPKGHEWMMDDVPETAASCNQTYWLRSIEGVDKPSPDASIDLHFHNNP</sequence>
<dbReference type="PANTHER" id="PTHR35109">
    <property type="entry name" value="GLUTAMATE RACEMASE"/>
    <property type="match status" value="1"/>
</dbReference>
<reference evidence="1 2" key="1">
    <citation type="submission" date="2020-04" db="EMBL/GenBank/DDBJ databases">
        <title>Plant Genome Project.</title>
        <authorList>
            <person name="Zhang R.-G."/>
        </authorList>
    </citation>
    <scope>NUCLEOTIDE SEQUENCE [LARGE SCALE GENOMIC DNA]</scope>
    <source>
        <strain evidence="1">YNK0</strain>
        <tissue evidence="1">Leaf</tissue>
    </source>
</reference>
<comment type="caution">
    <text evidence="1">The sequence shown here is derived from an EMBL/GenBank/DDBJ whole genome shotgun (WGS) entry which is preliminary data.</text>
</comment>
<dbReference type="InterPro" id="IPR004926">
    <property type="entry name" value="LEA_3a"/>
</dbReference>
<evidence type="ECO:0000313" key="2">
    <source>
        <dbReference type="Proteomes" id="UP000655225"/>
    </source>
</evidence>
<dbReference type="AlphaFoldDB" id="A0A834ZPW8"/>